<dbReference type="RefSeq" id="WP_096805246.1">
    <property type="nucleotide sequence ID" value="NZ_CP022196.1"/>
</dbReference>
<dbReference type="GO" id="GO:0043565">
    <property type="term" value="F:sequence-specific DNA binding"/>
    <property type="evidence" value="ECO:0007669"/>
    <property type="project" value="InterPro"/>
</dbReference>
<proteinExistence type="predicted"/>
<dbReference type="SUPFAM" id="SSF48295">
    <property type="entry name" value="TrpR-like"/>
    <property type="match status" value="1"/>
</dbReference>
<dbReference type="InterPro" id="IPR010921">
    <property type="entry name" value="Trp_repressor/repl_initiator"/>
</dbReference>
<evidence type="ECO:0000313" key="1">
    <source>
        <dbReference type="EMBL" id="ATG47128.1"/>
    </source>
</evidence>
<dbReference type="EMBL" id="CP022196">
    <property type="protein sequence ID" value="ATG47128.1"/>
    <property type="molecule type" value="Genomic_DNA"/>
</dbReference>
<dbReference type="Proteomes" id="UP000217935">
    <property type="component" value="Chromosome"/>
</dbReference>
<gene>
    <name evidence="1" type="ORF">CEW89_05795</name>
</gene>
<reference evidence="1 2" key="1">
    <citation type="submission" date="2017-06" db="EMBL/GenBank/DDBJ databases">
        <title>Celeribacter sp. TSPH2 complete genome sequence.</title>
        <authorList>
            <person name="Woo J.-H."/>
            <person name="Kim H.-S."/>
        </authorList>
    </citation>
    <scope>NUCLEOTIDE SEQUENCE [LARGE SCALE GENOMIC DNA]</scope>
    <source>
        <strain evidence="1 2">TSPH2</strain>
    </source>
</reference>
<dbReference type="KEGG" id="ceh:CEW89_05795"/>
<accession>A0A291GAE7</accession>
<dbReference type="AlphaFoldDB" id="A0A291GAE7"/>
<evidence type="ECO:0008006" key="3">
    <source>
        <dbReference type="Google" id="ProtNLM"/>
    </source>
</evidence>
<protein>
    <recommendedName>
        <fullName evidence="3">Transposase</fullName>
    </recommendedName>
</protein>
<name>A0A291GAE7_9RHOB</name>
<sequence length="135" mass="15488">MSEQPSIRNHYGFSIEVHAGGRRVWPPSFKRFIRTKIENGELTTEDVTKECRVSKSLVYKWRTDVAQHRATFGTHPVKPTFAEVMLDHVDEPLTEETTREELIRLRGDVVDLTLPATYPVDDLAKLVRALEQAGR</sequence>
<organism evidence="1 2">
    <name type="scientific">Celeribacter ethanolicus</name>
    <dbReference type="NCBI Taxonomy" id="1758178"/>
    <lineage>
        <taxon>Bacteria</taxon>
        <taxon>Pseudomonadati</taxon>
        <taxon>Pseudomonadota</taxon>
        <taxon>Alphaproteobacteria</taxon>
        <taxon>Rhodobacterales</taxon>
        <taxon>Roseobacteraceae</taxon>
        <taxon>Celeribacter</taxon>
    </lineage>
</organism>
<dbReference type="STRING" id="1758178.GCA_001550095_00442"/>
<dbReference type="OrthoDB" id="7709536at2"/>
<keyword evidence="2" id="KW-1185">Reference proteome</keyword>
<evidence type="ECO:0000313" key="2">
    <source>
        <dbReference type="Proteomes" id="UP000217935"/>
    </source>
</evidence>